<reference evidence="2 3" key="1">
    <citation type="submission" date="2017-01" db="EMBL/GenBank/DDBJ databases">
        <title>The cable genome- insights into the physiology and evolution of filamentous bacteria capable of sulfide oxidation via long distance electron transfer.</title>
        <authorList>
            <person name="Schreiber L."/>
            <person name="Bjerg J.T."/>
            <person name="Boggild A."/>
            <person name="Van De Vossenberg J."/>
            <person name="Meysman F."/>
            <person name="Nielsen L.P."/>
            <person name="Schramm A."/>
            <person name="Kjeldsen K.U."/>
        </authorList>
    </citation>
    <scope>NUCLEOTIDE SEQUENCE [LARGE SCALE GENOMIC DNA]</scope>
    <source>
        <strain evidence="2">A2</strain>
    </source>
</reference>
<comment type="caution">
    <text evidence="2">The sequence shown here is derived from an EMBL/GenBank/DDBJ whole genome shotgun (WGS) entry which is preliminary data.</text>
</comment>
<gene>
    <name evidence="2" type="ORF">VT99_13242</name>
</gene>
<evidence type="ECO:0000256" key="1">
    <source>
        <dbReference type="SAM" id="MobiDB-lite"/>
    </source>
</evidence>
<protein>
    <submittedName>
        <fullName evidence="2">Uncharacterized protein</fullName>
    </submittedName>
</protein>
<accession>A0A3S3QD84</accession>
<evidence type="ECO:0000313" key="3">
    <source>
        <dbReference type="Proteomes" id="UP000286862"/>
    </source>
</evidence>
<organism evidence="2 3">
    <name type="scientific">Candidatus Electrothrix marina</name>
    <dbReference type="NCBI Taxonomy" id="1859130"/>
    <lineage>
        <taxon>Bacteria</taxon>
        <taxon>Pseudomonadati</taxon>
        <taxon>Thermodesulfobacteriota</taxon>
        <taxon>Desulfobulbia</taxon>
        <taxon>Desulfobulbales</taxon>
        <taxon>Desulfobulbaceae</taxon>
        <taxon>Candidatus Electrothrix</taxon>
    </lineage>
</organism>
<dbReference type="AlphaFoldDB" id="A0A3S3QD84"/>
<proteinExistence type="predicted"/>
<sequence length="86" mass="9603">MHWKRIGHIADVDREPGQAAPTAEIEAGKIPAGRGMPTLRKLLKINPDALQVFMAGMLKIVLIDSTSPNYRHTRNPTFTKQNNRLS</sequence>
<dbReference type="EMBL" id="MTKQ01000324">
    <property type="protein sequence ID" value="RWX44431.1"/>
    <property type="molecule type" value="Genomic_DNA"/>
</dbReference>
<dbReference type="Proteomes" id="UP000286862">
    <property type="component" value="Unassembled WGS sequence"/>
</dbReference>
<name>A0A3S3QD84_9BACT</name>
<feature type="region of interest" description="Disordered" evidence="1">
    <location>
        <begin position="1"/>
        <end position="20"/>
    </location>
</feature>
<evidence type="ECO:0000313" key="2">
    <source>
        <dbReference type="EMBL" id="RWX44431.1"/>
    </source>
</evidence>